<dbReference type="Proteomes" id="UP000594261">
    <property type="component" value="Chromosome 3"/>
</dbReference>
<feature type="domain" description="DC1" evidence="2">
    <location>
        <begin position="449"/>
        <end position="497"/>
    </location>
</feature>
<dbReference type="PANTHER" id="PTHR32410">
    <property type="entry name" value="CYSTEINE/HISTIDINE-RICH C1 DOMAIN FAMILY PROTEIN"/>
    <property type="match status" value="1"/>
</dbReference>
<dbReference type="InParanoid" id="A0A7N2L4W3"/>
<accession>A0A7N2L4W3</accession>
<keyword evidence="1" id="KW-0677">Repeat</keyword>
<protein>
    <recommendedName>
        <fullName evidence="2">DC1 domain-containing protein</fullName>
    </recommendedName>
</protein>
<dbReference type="SUPFAM" id="SSF57889">
    <property type="entry name" value="Cysteine-rich domain"/>
    <property type="match status" value="4"/>
</dbReference>
<evidence type="ECO:0000256" key="1">
    <source>
        <dbReference type="ARBA" id="ARBA00022737"/>
    </source>
</evidence>
<reference evidence="3 4" key="1">
    <citation type="journal article" date="2016" name="G3 (Bethesda)">
        <title>First Draft Assembly and Annotation of the Genome of a California Endemic Oak Quercus lobata Nee (Fagaceae).</title>
        <authorList>
            <person name="Sork V.L."/>
            <person name="Fitz-Gibbon S.T."/>
            <person name="Puiu D."/>
            <person name="Crepeau M."/>
            <person name="Gugger P.F."/>
            <person name="Sherman R."/>
            <person name="Stevens K."/>
            <person name="Langley C.H."/>
            <person name="Pellegrini M."/>
            <person name="Salzberg S.L."/>
        </authorList>
    </citation>
    <scope>NUCLEOTIDE SEQUENCE [LARGE SCALE GENOMIC DNA]</scope>
    <source>
        <strain evidence="3 4">cv. SW786</strain>
    </source>
</reference>
<dbReference type="Pfam" id="PF03107">
    <property type="entry name" value="C1_2"/>
    <property type="match status" value="8"/>
</dbReference>
<feature type="domain" description="DC1" evidence="2">
    <location>
        <begin position="126"/>
        <end position="169"/>
    </location>
</feature>
<feature type="domain" description="DC1" evidence="2">
    <location>
        <begin position="400"/>
        <end position="439"/>
    </location>
</feature>
<dbReference type="EnsemblPlants" id="QL03p007957:mrna">
    <property type="protein sequence ID" value="QL03p007957:mrna"/>
    <property type="gene ID" value="QL03p007957"/>
</dbReference>
<feature type="domain" description="DC1" evidence="2">
    <location>
        <begin position="70"/>
        <end position="116"/>
    </location>
</feature>
<dbReference type="PANTHER" id="PTHR32410:SF163">
    <property type="entry name" value="DC1 DOMAIN-CONTAINING PROTEIN"/>
    <property type="match status" value="1"/>
</dbReference>
<dbReference type="FunCoup" id="A0A7N2L4W3">
    <property type="interactions" value="45"/>
</dbReference>
<sequence>MLVLFGGRQQYPHFSHIHPLTFYNGAIFARVCKGCGERIRRSPRYSCNQCNFHLHESCFKLPLELQLAIHSEHRLKLHQKPPYDGDTCTCSCCNMTCKWFVYHCSLCKFDLDIKCAFLPPTIESQIHDHPLTLFGKSISFICDCCGKDGNSMPYLCGRNCGFWVHHNCASLPRMVKHIRHKHPLNFINSLKADDSKQRFCRLCVQMVDTNHGVYYCSRCDYVAHLDCATIKKDMDETFMRKLKGKDPIESIIIMLEYEDSSLDEFTKELSYIVKRTEGEDKIEMAVEIKHFNHEHDLKLIKELENYEICDGCIRPIFFPPFYSCAQCNFFLHKSCVELPTKTQHPLHQHPLVLWLRRPKLSMCDACLCLSNGFTYVCDACNFSLDVSCSLIYETLKHDGHKHPLILSSSTSTGKCSACNSKGEIFRCSRCEFILNFKCATLPLTVKYEQHEHLFTLCYTVEDDSGEYYCDICEEERDAKNWFYYCADCDYPAHPHCIFGYAKNDEEDFRNIKFGVTCTYSFHQHPLTLVRETKDQLLCDECSKPCDALVYECTSLPKFSEEKKRQHKVIIVAEERSSGEDILGYRG</sequence>
<feature type="domain" description="DC1" evidence="2">
    <location>
        <begin position="179"/>
        <end position="228"/>
    </location>
</feature>
<evidence type="ECO:0000259" key="2">
    <source>
        <dbReference type="Pfam" id="PF03107"/>
    </source>
</evidence>
<dbReference type="InterPro" id="IPR046349">
    <property type="entry name" value="C1-like_sf"/>
</dbReference>
<dbReference type="Gramene" id="QL03p007957:mrna">
    <property type="protein sequence ID" value="QL03p007957:mrna"/>
    <property type="gene ID" value="QL03p007957"/>
</dbReference>
<feature type="domain" description="DC1" evidence="2">
    <location>
        <begin position="292"/>
        <end position="336"/>
    </location>
</feature>
<dbReference type="InterPro" id="IPR053192">
    <property type="entry name" value="Vacuole_Formation_Reg"/>
</dbReference>
<evidence type="ECO:0000313" key="3">
    <source>
        <dbReference type="EnsemblPlants" id="QL03p007957:mrna"/>
    </source>
</evidence>
<evidence type="ECO:0000313" key="4">
    <source>
        <dbReference type="Proteomes" id="UP000594261"/>
    </source>
</evidence>
<feature type="domain" description="DC1" evidence="2">
    <location>
        <begin position="345"/>
        <end position="388"/>
    </location>
</feature>
<dbReference type="OMA" id="CAINPPL"/>
<reference evidence="3" key="2">
    <citation type="submission" date="2021-01" db="UniProtKB">
        <authorList>
            <consortium name="EnsemblPlants"/>
        </authorList>
    </citation>
    <scope>IDENTIFICATION</scope>
</reference>
<dbReference type="EMBL" id="LRBV02000003">
    <property type="status" value="NOT_ANNOTATED_CDS"/>
    <property type="molecule type" value="Genomic_DNA"/>
</dbReference>
<feature type="domain" description="DC1" evidence="2">
    <location>
        <begin position="14"/>
        <end position="58"/>
    </location>
</feature>
<name>A0A7N2L4W3_QUELO</name>
<proteinExistence type="predicted"/>
<dbReference type="AlphaFoldDB" id="A0A7N2L4W3"/>
<organism evidence="3 4">
    <name type="scientific">Quercus lobata</name>
    <name type="common">Valley oak</name>
    <dbReference type="NCBI Taxonomy" id="97700"/>
    <lineage>
        <taxon>Eukaryota</taxon>
        <taxon>Viridiplantae</taxon>
        <taxon>Streptophyta</taxon>
        <taxon>Embryophyta</taxon>
        <taxon>Tracheophyta</taxon>
        <taxon>Spermatophyta</taxon>
        <taxon>Magnoliopsida</taxon>
        <taxon>eudicotyledons</taxon>
        <taxon>Gunneridae</taxon>
        <taxon>Pentapetalae</taxon>
        <taxon>rosids</taxon>
        <taxon>fabids</taxon>
        <taxon>Fagales</taxon>
        <taxon>Fagaceae</taxon>
        <taxon>Quercus</taxon>
    </lineage>
</organism>
<dbReference type="InterPro" id="IPR004146">
    <property type="entry name" value="DC1"/>
</dbReference>
<keyword evidence="4" id="KW-1185">Reference proteome</keyword>